<dbReference type="EMBL" id="UZAU01000120">
    <property type="status" value="NOT_ANNOTATED_CDS"/>
    <property type="molecule type" value="Genomic_DNA"/>
</dbReference>
<organism evidence="1 2">
    <name type="scientific">Cannabis sativa</name>
    <name type="common">Hemp</name>
    <name type="synonym">Marijuana</name>
    <dbReference type="NCBI Taxonomy" id="3483"/>
    <lineage>
        <taxon>Eukaryota</taxon>
        <taxon>Viridiplantae</taxon>
        <taxon>Streptophyta</taxon>
        <taxon>Embryophyta</taxon>
        <taxon>Tracheophyta</taxon>
        <taxon>Spermatophyta</taxon>
        <taxon>Magnoliopsida</taxon>
        <taxon>eudicotyledons</taxon>
        <taxon>Gunneridae</taxon>
        <taxon>Pentapetalae</taxon>
        <taxon>rosids</taxon>
        <taxon>fabids</taxon>
        <taxon>Rosales</taxon>
        <taxon>Cannabaceae</taxon>
        <taxon>Cannabis</taxon>
    </lineage>
</organism>
<dbReference type="EnsemblPlants" id="novel_model_433_5bd9a17a.1.5bd9b134">
    <property type="protein sequence ID" value="cds.novel_model_433_5bd9a17a.1.5bd9b134"/>
    <property type="gene ID" value="novel_gene_251_5bd9a17a"/>
</dbReference>
<proteinExistence type="predicted"/>
<accession>A0A803R2N2</accession>
<name>A0A803R2M1_CANSA</name>
<accession>A0A803R2M1</accession>
<dbReference type="EnsemblPlants" id="novel_model_434_5bd9a17a">
    <property type="protein sequence ID" value="cds.novel_model_434_5bd9a17a"/>
    <property type="gene ID" value="novel_gene_252_5bd9a17a"/>
</dbReference>
<dbReference type="Proteomes" id="UP000596661">
    <property type="component" value="Chromosome 2"/>
</dbReference>
<sequence>MYNFSQSLNLSYFSFLSGSNRSSSSFLSSSLTILFFFLFKHERNSLCLDLDFSSLILWISEE</sequence>
<evidence type="ECO:0000313" key="2">
    <source>
        <dbReference type="Proteomes" id="UP000596661"/>
    </source>
</evidence>
<protein>
    <submittedName>
        <fullName evidence="1">Uncharacterized protein</fullName>
    </submittedName>
</protein>
<accession>A0A803R2L3</accession>
<dbReference type="Gramene" id="novel_model_432_5bd9a17a">
    <property type="protein sequence ID" value="cds.novel_model_432_5bd9a17a"/>
    <property type="gene ID" value="novel_gene_251_5bd9a17a"/>
</dbReference>
<dbReference type="Gramene" id="novel_model_434_5bd9a17a">
    <property type="protein sequence ID" value="cds.novel_model_434_5bd9a17a"/>
    <property type="gene ID" value="novel_gene_252_5bd9a17a"/>
</dbReference>
<dbReference type="AlphaFoldDB" id="A0A803R2M1"/>
<reference evidence="1 2" key="1">
    <citation type="submission" date="2018-11" db="EMBL/GenBank/DDBJ databases">
        <authorList>
            <person name="Grassa J C."/>
        </authorList>
    </citation>
    <scope>NUCLEOTIDE SEQUENCE [LARGE SCALE GENOMIC DNA]</scope>
</reference>
<keyword evidence="2" id="KW-1185">Reference proteome</keyword>
<dbReference type="EnsemblPlants" id="novel_model_432_5bd9a17a">
    <property type="protein sequence ID" value="cds.novel_model_432_5bd9a17a"/>
    <property type="gene ID" value="novel_gene_251_5bd9a17a"/>
</dbReference>
<evidence type="ECO:0000313" key="1">
    <source>
        <dbReference type="EnsemblPlants" id="cds.novel_model_433_5bd9a17a.1.5bd9b134"/>
    </source>
</evidence>
<dbReference type="Gramene" id="novel_model_433_5bd9a17a.1.5bd9b134">
    <property type="protein sequence ID" value="cds.novel_model_433_5bd9a17a.1.5bd9b134"/>
    <property type="gene ID" value="novel_gene_251_5bd9a17a"/>
</dbReference>
<reference evidence="1" key="2">
    <citation type="submission" date="2021-03" db="UniProtKB">
        <authorList>
            <consortium name="EnsemblPlants"/>
        </authorList>
    </citation>
    <scope>IDENTIFICATION</scope>
</reference>